<dbReference type="PANTHER" id="PTHR43196:SF2">
    <property type="entry name" value="PHOSPHOADENOSINE PHOSPHOSULFATE REDUCTASE"/>
    <property type="match status" value="1"/>
</dbReference>
<keyword evidence="3" id="KW-1185">Reference proteome</keyword>
<protein>
    <submittedName>
        <fullName evidence="2">Phosphoadenosine phosphosulfate reductase family protein</fullName>
    </submittedName>
</protein>
<dbReference type="EMBL" id="QICL01000052">
    <property type="protein sequence ID" value="PXV57435.1"/>
    <property type="molecule type" value="Genomic_DNA"/>
</dbReference>
<sequence>MTATQTYPDFDLHSYDKYIVSFSGGKDSTATFLYLLDNGIPKEKIELWHQDIDGRDRTFFDWEITPDYCRRFAEAFGVKIYFQWKEGGFKRELLRENSRTAPTCFEESDFTISKIGGTKGGLGTRRKFPQQSTDLSVRWCSSYLKIDVCTAAIRNLKRFRGIRTLVLSGERGEESAARANYAIFEPDRANWYGKFIRHVDRHRPIRDWKEAQVWAIIEKYRVRVHPCYYMGWGRCSCKFCIFGNKNQFASAARISPVQIAEVISLEDEFKCTINRSCSLRKLIDSGKVYENITKELAELATSYNYDLPIIIPETELWLLPAGAFGENCGAM</sequence>
<feature type="domain" description="Phosphoadenosine phosphosulphate reductase" evidence="1">
    <location>
        <begin position="136"/>
        <end position="237"/>
    </location>
</feature>
<evidence type="ECO:0000313" key="2">
    <source>
        <dbReference type="EMBL" id="PXV57435.1"/>
    </source>
</evidence>
<organism evidence="2 3">
    <name type="scientific">Dysgonomonas alginatilytica</name>
    <dbReference type="NCBI Taxonomy" id="1605892"/>
    <lineage>
        <taxon>Bacteria</taxon>
        <taxon>Pseudomonadati</taxon>
        <taxon>Bacteroidota</taxon>
        <taxon>Bacteroidia</taxon>
        <taxon>Bacteroidales</taxon>
        <taxon>Dysgonomonadaceae</taxon>
        <taxon>Dysgonomonas</taxon>
    </lineage>
</organism>
<reference evidence="2 3" key="1">
    <citation type="submission" date="2018-03" db="EMBL/GenBank/DDBJ databases">
        <title>Genomic Encyclopedia of Archaeal and Bacterial Type Strains, Phase II (KMG-II): from individual species to whole genera.</title>
        <authorList>
            <person name="Goeker M."/>
        </authorList>
    </citation>
    <scope>NUCLEOTIDE SEQUENCE [LARGE SCALE GENOMIC DNA]</scope>
    <source>
        <strain evidence="2 3">DSM 100214</strain>
    </source>
</reference>
<dbReference type="SUPFAM" id="SSF52402">
    <property type="entry name" value="Adenine nucleotide alpha hydrolases-like"/>
    <property type="match status" value="1"/>
</dbReference>
<dbReference type="GO" id="GO:0003824">
    <property type="term" value="F:catalytic activity"/>
    <property type="evidence" value="ECO:0007669"/>
    <property type="project" value="InterPro"/>
</dbReference>
<dbReference type="Pfam" id="PF01507">
    <property type="entry name" value="PAPS_reduct"/>
    <property type="match status" value="1"/>
</dbReference>
<dbReference type="InterPro" id="IPR050128">
    <property type="entry name" value="Sulfate_adenylyltrnsfr_sub2"/>
</dbReference>
<dbReference type="OrthoDB" id="9772814at2"/>
<dbReference type="Gene3D" id="3.40.50.620">
    <property type="entry name" value="HUPs"/>
    <property type="match status" value="1"/>
</dbReference>
<dbReference type="AlphaFoldDB" id="A0A2V3PHB5"/>
<evidence type="ECO:0000259" key="1">
    <source>
        <dbReference type="Pfam" id="PF01507"/>
    </source>
</evidence>
<comment type="caution">
    <text evidence="2">The sequence shown here is derived from an EMBL/GenBank/DDBJ whole genome shotgun (WGS) entry which is preliminary data.</text>
</comment>
<proteinExistence type="predicted"/>
<dbReference type="InterPro" id="IPR014729">
    <property type="entry name" value="Rossmann-like_a/b/a_fold"/>
</dbReference>
<gene>
    <name evidence="2" type="ORF">CLV62_15219</name>
</gene>
<name>A0A2V3PHB5_9BACT</name>
<accession>A0A2V3PHB5</accession>
<dbReference type="RefSeq" id="WP_110312719.1">
    <property type="nucleotide sequence ID" value="NZ_QICL01000052.1"/>
</dbReference>
<evidence type="ECO:0000313" key="3">
    <source>
        <dbReference type="Proteomes" id="UP000247973"/>
    </source>
</evidence>
<dbReference type="InterPro" id="IPR002500">
    <property type="entry name" value="PAPS_reduct_dom"/>
</dbReference>
<dbReference type="Proteomes" id="UP000247973">
    <property type="component" value="Unassembled WGS sequence"/>
</dbReference>
<dbReference type="PANTHER" id="PTHR43196">
    <property type="entry name" value="SULFATE ADENYLYLTRANSFERASE SUBUNIT 2"/>
    <property type="match status" value="1"/>
</dbReference>